<accession>A0A561VKM9</accession>
<evidence type="ECO:0000313" key="3">
    <source>
        <dbReference type="Proteomes" id="UP000320239"/>
    </source>
</evidence>
<dbReference type="InterPro" id="IPR051678">
    <property type="entry name" value="AGP_Transferase"/>
</dbReference>
<dbReference type="Gene3D" id="3.30.200.20">
    <property type="entry name" value="Phosphorylase Kinase, domain 1"/>
    <property type="match status" value="1"/>
</dbReference>
<reference evidence="2 3" key="1">
    <citation type="submission" date="2019-06" db="EMBL/GenBank/DDBJ databases">
        <title>Sequencing the genomes of 1000 actinobacteria strains.</title>
        <authorList>
            <person name="Klenk H.-P."/>
        </authorList>
    </citation>
    <scope>NUCLEOTIDE SEQUENCE [LARGE SCALE GENOMIC DNA]</scope>
    <source>
        <strain evidence="2 3">DSM 43866</strain>
    </source>
</reference>
<dbReference type="OrthoDB" id="9797603at2"/>
<keyword evidence="3" id="KW-1185">Reference proteome</keyword>
<sequence>MTVRTATARSLIAAQFPRWRALPVRRVAGQGTVNAVFRLGDRLCARFPLQDEDVVAEAAAARELCGATRFATPEPVAIGEPGPGFERRWAVQTWLEGTVTTPDSHASAEVFARDLAELVHGVRALDTRGRTFAGRGRGGDLRGQDEWMATCLRRSEGLLDVPPLRRLWAGLRELPREAPDVMCHRDLIPGNLLATGDRLTGVLDVGGLGPCDPALDLVCAWHLLGPAARRVLRAELGCDDLTWERGRAWAFVQSMGLVWYYERRNPAMARLGRSTLARISSPGR</sequence>
<comment type="caution">
    <text evidence="2">The sequence shown here is derived from an EMBL/GenBank/DDBJ whole genome shotgun (WGS) entry which is preliminary data.</text>
</comment>
<dbReference type="Proteomes" id="UP000320239">
    <property type="component" value="Unassembled WGS sequence"/>
</dbReference>
<keyword evidence="2" id="KW-0418">Kinase</keyword>
<evidence type="ECO:0000313" key="2">
    <source>
        <dbReference type="EMBL" id="TWG12185.1"/>
    </source>
</evidence>
<dbReference type="InterPro" id="IPR002575">
    <property type="entry name" value="Aminoglycoside_PTrfase"/>
</dbReference>
<dbReference type="InterPro" id="IPR011009">
    <property type="entry name" value="Kinase-like_dom_sf"/>
</dbReference>
<name>A0A561VKM9_ACTTI</name>
<dbReference type="PANTHER" id="PTHR21310:SF42">
    <property type="entry name" value="BIFUNCTIONAL AAC_APH"/>
    <property type="match status" value="1"/>
</dbReference>
<organism evidence="2 3">
    <name type="scientific">Actinoplanes teichomyceticus</name>
    <dbReference type="NCBI Taxonomy" id="1867"/>
    <lineage>
        <taxon>Bacteria</taxon>
        <taxon>Bacillati</taxon>
        <taxon>Actinomycetota</taxon>
        <taxon>Actinomycetes</taxon>
        <taxon>Micromonosporales</taxon>
        <taxon>Micromonosporaceae</taxon>
        <taxon>Actinoplanes</taxon>
    </lineage>
</organism>
<dbReference type="SUPFAM" id="SSF56112">
    <property type="entry name" value="Protein kinase-like (PK-like)"/>
    <property type="match status" value="1"/>
</dbReference>
<keyword evidence="2" id="KW-0808">Transferase</keyword>
<dbReference type="EMBL" id="VIWY01000005">
    <property type="protein sequence ID" value="TWG12185.1"/>
    <property type="molecule type" value="Genomic_DNA"/>
</dbReference>
<feature type="domain" description="Aminoglycoside phosphotransferase" evidence="1">
    <location>
        <begin position="28"/>
        <end position="249"/>
    </location>
</feature>
<dbReference type="RefSeq" id="WP_122979178.1">
    <property type="nucleotide sequence ID" value="NZ_BOMX01000099.1"/>
</dbReference>
<dbReference type="Pfam" id="PF01636">
    <property type="entry name" value="APH"/>
    <property type="match status" value="1"/>
</dbReference>
<protein>
    <submittedName>
        <fullName evidence="2">Aminoglycoside phosphotransferase (APT) family kinase protein</fullName>
    </submittedName>
</protein>
<evidence type="ECO:0000259" key="1">
    <source>
        <dbReference type="Pfam" id="PF01636"/>
    </source>
</evidence>
<dbReference type="Gene3D" id="3.90.1200.10">
    <property type="match status" value="1"/>
</dbReference>
<dbReference type="PANTHER" id="PTHR21310">
    <property type="entry name" value="AMINOGLYCOSIDE PHOSPHOTRANSFERASE-RELATED-RELATED"/>
    <property type="match status" value="1"/>
</dbReference>
<dbReference type="AlphaFoldDB" id="A0A561VKM9"/>
<dbReference type="GO" id="GO:0016301">
    <property type="term" value="F:kinase activity"/>
    <property type="evidence" value="ECO:0007669"/>
    <property type="project" value="UniProtKB-KW"/>
</dbReference>
<gene>
    <name evidence="2" type="ORF">FHX34_10552</name>
</gene>
<proteinExistence type="predicted"/>